<dbReference type="CDD" id="cd05388">
    <property type="entry name" value="CobB_N"/>
    <property type="match status" value="1"/>
</dbReference>
<feature type="domain" description="CobQ/CobB/MinD/ParA nucleotide binding" evidence="11">
    <location>
        <begin position="1"/>
        <end position="181"/>
    </location>
</feature>
<dbReference type="Pfam" id="PF01656">
    <property type="entry name" value="CbiA"/>
    <property type="match status" value="1"/>
</dbReference>
<comment type="similarity">
    <text evidence="7">Belongs to the CobB/CbiA family.</text>
</comment>
<comment type="caution">
    <text evidence="13">The sequence shown here is derived from an EMBL/GenBank/DDBJ whole genome shotgun (WGS) entry which is preliminary data.</text>
</comment>
<keyword evidence="6 7" id="KW-0315">Glutamine amidotransferase</keyword>
<feature type="domain" description="CobB/CobQ-like glutamine amidotransferase" evidence="12">
    <location>
        <begin position="243"/>
        <end position="423"/>
    </location>
</feature>
<keyword evidence="2 7" id="KW-0436">Ligase</keyword>
<dbReference type="Pfam" id="PF07685">
    <property type="entry name" value="GATase_3"/>
    <property type="match status" value="1"/>
</dbReference>
<dbReference type="NCBIfam" id="TIGR00379">
    <property type="entry name" value="cobB"/>
    <property type="match status" value="1"/>
</dbReference>
<evidence type="ECO:0000256" key="4">
    <source>
        <dbReference type="ARBA" id="ARBA00022840"/>
    </source>
</evidence>
<dbReference type="InterPro" id="IPR002586">
    <property type="entry name" value="CobQ/CobB/MinD/ParA_Nub-bd_dom"/>
</dbReference>
<organism evidence="13 14">
    <name type="scientific">Nocardioides deserti</name>
    <dbReference type="NCBI Taxonomy" id="1588644"/>
    <lineage>
        <taxon>Bacteria</taxon>
        <taxon>Bacillati</taxon>
        <taxon>Actinomycetota</taxon>
        <taxon>Actinomycetes</taxon>
        <taxon>Propionibacteriales</taxon>
        <taxon>Nocardioidaceae</taxon>
        <taxon>Nocardioides</taxon>
    </lineage>
</organism>
<dbReference type="InterPro" id="IPR029062">
    <property type="entry name" value="Class_I_gatase-like"/>
</dbReference>
<dbReference type="EC" id="6.3.5.9" evidence="7"/>
<dbReference type="InterPro" id="IPR004838">
    <property type="entry name" value="NHTrfase_class1_PyrdxlP-BS"/>
</dbReference>
<dbReference type="NCBIfam" id="NF005915">
    <property type="entry name" value="PRK07908.1"/>
    <property type="match status" value="1"/>
</dbReference>
<dbReference type="HAMAP" id="MF_00027">
    <property type="entry name" value="CobB_CbiA"/>
    <property type="match status" value="1"/>
</dbReference>
<dbReference type="NCBIfam" id="NF002204">
    <property type="entry name" value="PRK01077.1"/>
    <property type="match status" value="1"/>
</dbReference>
<dbReference type="InterPro" id="IPR015422">
    <property type="entry name" value="PyrdxlP-dep_Trfase_small"/>
</dbReference>
<evidence type="ECO:0000256" key="5">
    <source>
        <dbReference type="ARBA" id="ARBA00022842"/>
    </source>
</evidence>
<evidence type="ECO:0000259" key="10">
    <source>
        <dbReference type="Pfam" id="PF00155"/>
    </source>
</evidence>
<keyword evidence="14" id="KW-1185">Reference proteome</keyword>
<evidence type="ECO:0000259" key="11">
    <source>
        <dbReference type="Pfam" id="PF01656"/>
    </source>
</evidence>
<dbReference type="CDD" id="cd00609">
    <property type="entry name" value="AAT_like"/>
    <property type="match status" value="1"/>
</dbReference>
<dbReference type="SUPFAM" id="SSF53383">
    <property type="entry name" value="PLP-dependent transferases"/>
    <property type="match status" value="1"/>
</dbReference>
<evidence type="ECO:0000313" key="14">
    <source>
        <dbReference type="Proteomes" id="UP000604001"/>
    </source>
</evidence>
<dbReference type="PANTHER" id="PTHR43873">
    <property type="entry name" value="COBYRINATE A,C-DIAMIDE SYNTHASE"/>
    <property type="match status" value="1"/>
</dbReference>
<dbReference type="EMBL" id="JACMYC010000001">
    <property type="protein sequence ID" value="MBC2959221.1"/>
    <property type="molecule type" value="Genomic_DNA"/>
</dbReference>
<keyword evidence="7" id="KW-0169">Cobalamin biosynthesis</keyword>
<name>A0ABR6U468_9ACTN</name>
<dbReference type="Gene3D" id="3.40.50.880">
    <property type="match status" value="1"/>
</dbReference>
<evidence type="ECO:0000256" key="9">
    <source>
        <dbReference type="SAM" id="MobiDB-lite"/>
    </source>
</evidence>
<evidence type="ECO:0000259" key="12">
    <source>
        <dbReference type="Pfam" id="PF07685"/>
    </source>
</evidence>
<evidence type="ECO:0000256" key="8">
    <source>
        <dbReference type="RuleBase" id="RU000481"/>
    </source>
</evidence>
<reference evidence="13 14" key="1">
    <citation type="submission" date="2020-08" db="EMBL/GenBank/DDBJ databases">
        <title>novel species in genus Nocardioides.</title>
        <authorList>
            <person name="Zhang G."/>
        </authorList>
    </citation>
    <scope>NUCLEOTIDE SEQUENCE [LARGE SCALE GENOMIC DNA]</scope>
    <source>
        <strain evidence="13 14">SC8A-24</strain>
    </source>
</reference>
<dbReference type="SUPFAM" id="SSF52317">
    <property type="entry name" value="Class I glutamine amidotransferase-like"/>
    <property type="match status" value="1"/>
</dbReference>
<proteinExistence type="inferred from homology"/>
<comment type="catalytic activity">
    <reaction evidence="7">
        <text>hydrogenobyrinate + 2 L-glutamine + 2 ATP + 2 H2O = hydrogenobyrinate a,c-diamide + 2 L-glutamate + 2 ADP + 2 phosphate + 2 H(+)</text>
        <dbReference type="Rhea" id="RHEA:12544"/>
        <dbReference type="ChEBI" id="CHEBI:15377"/>
        <dbReference type="ChEBI" id="CHEBI:15378"/>
        <dbReference type="ChEBI" id="CHEBI:29985"/>
        <dbReference type="ChEBI" id="CHEBI:30616"/>
        <dbReference type="ChEBI" id="CHEBI:43474"/>
        <dbReference type="ChEBI" id="CHEBI:58359"/>
        <dbReference type="ChEBI" id="CHEBI:77873"/>
        <dbReference type="ChEBI" id="CHEBI:77874"/>
        <dbReference type="ChEBI" id="CHEBI:456216"/>
        <dbReference type="EC" id="6.3.5.9"/>
    </reaction>
</comment>
<keyword evidence="5 7" id="KW-0460">Magnesium</keyword>
<feature type="region of interest" description="Disordered" evidence="9">
    <location>
        <begin position="438"/>
        <end position="467"/>
    </location>
</feature>
<dbReference type="InterPro" id="IPR015421">
    <property type="entry name" value="PyrdxlP-dep_Trfase_major"/>
</dbReference>
<gene>
    <name evidence="7" type="primary">cobB</name>
    <name evidence="13" type="ORF">H7344_02775</name>
</gene>
<feature type="active site" description="Nucleophile" evidence="7">
    <location>
        <position position="325"/>
    </location>
</feature>
<dbReference type="CDD" id="cd03130">
    <property type="entry name" value="GATase1_CobB"/>
    <property type="match status" value="1"/>
</dbReference>
<keyword evidence="3 7" id="KW-0547">Nucleotide-binding</keyword>
<dbReference type="SUPFAM" id="SSF52540">
    <property type="entry name" value="P-loop containing nucleoside triphosphate hydrolases"/>
    <property type="match status" value="1"/>
</dbReference>
<accession>A0ABR6U468</accession>
<comment type="pathway">
    <text evidence="7">Cofactor biosynthesis; adenosylcobalamin biosynthesis; cob(II)yrinate a,c-diamide from precorrin-2 (aerobic route): step 9/10.</text>
</comment>
<feature type="site" description="Increases nucleophilicity of active site Cys" evidence="7">
    <location>
        <position position="417"/>
    </location>
</feature>
<dbReference type="Gene3D" id="3.40.50.300">
    <property type="entry name" value="P-loop containing nucleotide triphosphate hydrolases"/>
    <property type="match status" value="1"/>
</dbReference>
<dbReference type="Pfam" id="PF00155">
    <property type="entry name" value="Aminotran_1_2"/>
    <property type="match status" value="1"/>
</dbReference>
<evidence type="ECO:0000313" key="13">
    <source>
        <dbReference type="EMBL" id="MBC2959221.1"/>
    </source>
</evidence>
<dbReference type="PROSITE" id="PS51274">
    <property type="entry name" value="GATASE_COBBQ"/>
    <property type="match status" value="1"/>
</dbReference>
<dbReference type="PROSITE" id="PS00105">
    <property type="entry name" value="AA_TRANSFER_CLASS_1"/>
    <property type="match status" value="1"/>
</dbReference>
<comment type="similarity">
    <text evidence="8">Belongs to the class-I pyridoxal-phosphate-dependent aminotransferase family.</text>
</comment>
<comment type="function">
    <text evidence="7">Catalyzes the ATP-dependent amidation of the two carboxylate groups at positions a and c of hydrogenobyrinate, using either L-glutamine or ammonia as the nitrogen source.</text>
</comment>
<sequence length="798" mass="84485">MVAAPSTGQGKTTVATGLMAALRARGLEVSGHKVGPDYIDPGYHAVATGRPGRNLDPHQVGEERIGPLLLHGARGADVAVVEGVMGLHDGRLGTDGFASTAHVAALTRTPVVLVVDIARMSRSVGALVAGMAAYDPAVEVVGVVLNRAGSPRNVEEVRRSLHLPVLGVVPREESLATPSRHLGLVPAAERDEATALVARLGEHVAKHVDLDAVLDVARTAPALDATPWDPAREVSPVPGGPVVAVAGGRAFTFAYAETEELLAAAGCRVVRFDPLTDRALPDGTQALLLGGGFPEEHARELARNTALLAQVRDAVRGGLPTVAECAGMLYLLDSLDDTPMAGVIGTSAAMSERLVLRYPVARAVGDSLLTRAGEEVRGHEFHRTALTRAARGWTPAWEVDRELIGVASPTLHASYLHLHWAGHPQLARRFTEAAAAAAPVAGPPLAEPEPTAVEPQEPQESTDPLLHHGDRELGPGLLDLAVNVHPEPRPAWLERALAEGVRASTSYPDPAAARVAIAELHRRRPDEVLVTAGAAEAFELVARWKQWRHVVVVHPQFTEPHAALERAGHRVTVVHCRAEDGYRLDPAAVPEDADLVVLGNPTNPTGVLHPAAEILRLRRPKRVVLVDEAFIDTVEGERESLAKDRRRGLLVVRSLTKHWSLPGIRVGYVVGNERSIAGLAARQVPWSVSTPAIHAATACTGPAAVAEAARRAARIAGWRSVLVAGLAERGVEVVESQASFVLARLGDGARAALRERGVAVRRADTFPGLDGSWARIAVRPPETTALLLAALDAARLQA</sequence>
<protein>
    <recommendedName>
        <fullName evidence="7">Hydrogenobyrinate a,c-diamide synthase</fullName>
        <ecNumber evidence="7">6.3.5.9</ecNumber>
    </recommendedName>
    <alternativeName>
        <fullName evidence="7">Hydrogenobyrinic acid a,c-diamide synthase</fullName>
    </alternativeName>
</protein>
<dbReference type="InterPro" id="IPR027417">
    <property type="entry name" value="P-loop_NTPase"/>
</dbReference>
<dbReference type="InterPro" id="IPR011698">
    <property type="entry name" value="GATase_3"/>
</dbReference>
<dbReference type="PANTHER" id="PTHR43873:SF1">
    <property type="entry name" value="COBYRINATE A,C-DIAMIDE SYNTHASE"/>
    <property type="match status" value="1"/>
</dbReference>
<dbReference type="InterPro" id="IPR004484">
    <property type="entry name" value="CbiA/CobB_synth"/>
</dbReference>
<keyword evidence="8" id="KW-0032">Aminotransferase</keyword>
<dbReference type="InterPro" id="IPR004839">
    <property type="entry name" value="Aminotransferase_I/II_large"/>
</dbReference>
<keyword evidence="4 7" id="KW-0067">ATP-binding</keyword>
<evidence type="ECO:0000256" key="6">
    <source>
        <dbReference type="ARBA" id="ARBA00022962"/>
    </source>
</evidence>
<evidence type="ECO:0000256" key="2">
    <source>
        <dbReference type="ARBA" id="ARBA00022598"/>
    </source>
</evidence>
<evidence type="ECO:0000256" key="3">
    <source>
        <dbReference type="ARBA" id="ARBA00022741"/>
    </source>
</evidence>
<keyword evidence="8" id="KW-0808">Transferase</keyword>
<comment type="domain">
    <text evidence="7">Comprises of two domains. The C-terminal domain contains the binding site for glutamine and catalyzes the hydrolysis of this substrate to glutamate and ammonia. The N-terminal domain is anticipated to bind ATP and hydrogenobyrinate and catalyzes the ultimate synthesis of the diamide product. The ammonia produced via the glutaminase domain is probably translocated to the adjacent domain via a molecular tunnel, where it reacts with an activated intermediate.</text>
</comment>
<evidence type="ECO:0000256" key="7">
    <source>
        <dbReference type="HAMAP-Rule" id="MF_00027"/>
    </source>
</evidence>
<feature type="domain" description="Aminotransferase class I/classII large" evidence="10">
    <location>
        <begin position="479"/>
        <end position="789"/>
    </location>
</feature>
<dbReference type="InterPro" id="IPR015424">
    <property type="entry name" value="PyrdxlP-dep_Trfase"/>
</dbReference>
<dbReference type="Gene3D" id="3.90.1150.10">
    <property type="entry name" value="Aspartate Aminotransferase, domain 1"/>
    <property type="match status" value="1"/>
</dbReference>
<comment type="cofactor">
    <cofactor evidence="8">
        <name>pyridoxal 5'-phosphate</name>
        <dbReference type="ChEBI" id="CHEBI:597326"/>
    </cofactor>
</comment>
<dbReference type="Proteomes" id="UP000604001">
    <property type="component" value="Unassembled WGS sequence"/>
</dbReference>
<comment type="cofactor">
    <cofactor evidence="1 7">
        <name>Mg(2+)</name>
        <dbReference type="ChEBI" id="CHEBI:18420"/>
    </cofactor>
</comment>
<dbReference type="Gene3D" id="3.40.640.10">
    <property type="entry name" value="Type I PLP-dependent aspartate aminotransferase-like (Major domain)"/>
    <property type="match status" value="1"/>
</dbReference>
<evidence type="ECO:0000256" key="1">
    <source>
        <dbReference type="ARBA" id="ARBA00001946"/>
    </source>
</evidence>
<comment type="miscellaneous">
    <text evidence="7">The a and c carboxylates of hydrogenobyrinate are activated for nucleophilic attack via formation of a phosphorylated intermediate by ATP. CobB catalyzes first the amidation of the c-carboxylate, and then that of the a-carboxylate.</text>
</comment>